<name>A0AAD8SC91_LOLMU</name>
<comment type="caution">
    <text evidence="2">The sequence shown here is derived from an EMBL/GenBank/DDBJ whole genome shotgun (WGS) entry which is preliminary data.</text>
</comment>
<evidence type="ECO:0000313" key="3">
    <source>
        <dbReference type="Proteomes" id="UP001231189"/>
    </source>
</evidence>
<proteinExistence type="predicted"/>
<gene>
    <name evidence="2" type="ORF">QYE76_067267</name>
</gene>
<dbReference type="PANTHER" id="PTHR31286:SF167">
    <property type="entry name" value="OS09G0268800 PROTEIN"/>
    <property type="match status" value="1"/>
</dbReference>
<organism evidence="2 3">
    <name type="scientific">Lolium multiflorum</name>
    <name type="common">Italian ryegrass</name>
    <name type="synonym">Lolium perenne subsp. multiflorum</name>
    <dbReference type="NCBI Taxonomy" id="4521"/>
    <lineage>
        <taxon>Eukaryota</taxon>
        <taxon>Viridiplantae</taxon>
        <taxon>Streptophyta</taxon>
        <taxon>Embryophyta</taxon>
        <taxon>Tracheophyta</taxon>
        <taxon>Spermatophyta</taxon>
        <taxon>Magnoliopsida</taxon>
        <taxon>Liliopsida</taxon>
        <taxon>Poales</taxon>
        <taxon>Poaceae</taxon>
        <taxon>BOP clade</taxon>
        <taxon>Pooideae</taxon>
        <taxon>Poodae</taxon>
        <taxon>Poeae</taxon>
        <taxon>Poeae Chloroplast Group 2 (Poeae type)</taxon>
        <taxon>Loliodinae</taxon>
        <taxon>Loliinae</taxon>
        <taxon>Lolium</taxon>
    </lineage>
</organism>
<feature type="compositionally biased region" description="Basic and acidic residues" evidence="1">
    <location>
        <begin position="1"/>
        <end position="13"/>
    </location>
</feature>
<dbReference type="PANTHER" id="PTHR31286">
    <property type="entry name" value="GLYCINE-RICH CELL WALL STRUCTURAL PROTEIN 1.8-LIKE"/>
    <property type="match status" value="1"/>
</dbReference>
<dbReference type="Proteomes" id="UP001231189">
    <property type="component" value="Unassembled WGS sequence"/>
</dbReference>
<evidence type="ECO:0008006" key="4">
    <source>
        <dbReference type="Google" id="ProtNLM"/>
    </source>
</evidence>
<reference evidence="2" key="1">
    <citation type="submission" date="2023-07" db="EMBL/GenBank/DDBJ databases">
        <title>A chromosome-level genome assembly of Lolium multiflorum.</title>
        <authorList>
            <person name="Chen Y."/>
            <person name="Copetti D."/>
            <person name="Kolliker R."/>
            <person name="Studer B."/>
        </authorList>
    </citation>
    <scope>NUCLEOTIDE SEQUENCE</scope>
    <source>
        <strain evidence="2">02402/16</strain>
        <tissue evidence="2">Leaf</tissue>
    </source>
</reference>
<keyword evidence="3" id="KW-1185">Reference proteome</keyword>
<dbReference type="EMBL" id="JAUUTY010000004">
    <property type="protein sequence ID" value="KAK1649462.1"/>
    <property type="molecule type" value="Genomic_DNA"/>
</dbReference>
<evidence type="ECO:0000313" key="2">
    <source>
        <dbReference type="EMBL" id="KAK1649462.1"/>
    </source>
</evidence>
<dbReference type="AlphaFoldDB" id="A0AAD8SC91"/>
<feature type="region of interest" description="Disordered" evidence="1">
    <location>
        <begin position="1"/>
        <end position="39"/>
    </location>
</feature>
<sequence length="262" mass="29564">MADTSVGKEDVVSKEAATSSVQGDVTHANEEERGEFLAPEPKEDIDSMLKRLEITEEEDDAIDLSGLIKNRSAMKWAVIMKVCLKTPFSQTTFYQKMQVAWAAAQEVSFRDLDEFTYIAQFKCLGDWKTAMHGGPWLFRRNAVVIEEYDGLVDTETIALDSIRVWIHIMGLPELMRNTAAAKAMAGKLGEVLEVDLGLKGAPYVKFVRVYIRIKLKKPLMRFVTGRVDAGKEPQKFRVLYEKMPRFYAHCGVIGHIADDPQV</sequence>
<feature type="compositionally biased region" description="Basic and acidic residues" evidence="1">
    <location>
        <begin position="27"/>
        <end position="39"/>
    </location>
</feature>
<accession>A0AAD8SC91</accession>
<evidence type="ECO:0000256" key="1">
    <source>
        <dbReference type="SAM" id="MobiDB-lite"/>
    </source>
</evidence>
<protein>
    <recommendedName>
        <fullName evidence="4">DUF4283 domain-containing protein</fullName>
    </recommendedName>
</protein>
<dbReference type="InterPro" id="IPR040256">
    <property type="entry name" value="At4g02000-like"/>
</dbReference>